<dbReference type="PANTHER" id="PTHR11138:SF5">
    <property type="entry name" value="METHIONYL-TRNA FORMYLTRANSFERASE, MITOCHONDRIAL"/>
    <property type="match status" value="1"/>
</dbReference>
<dbReference type="Proteomes" id="UP001221838">
    <property type="component" value="Unassembled WGS sequence"/>
</dbReference>
<dbReference type="EMBL" id="JAQNDM010000002">
    <property type="protein sequence ID" value="MDC0710240.1"/>
    <property type="molecule type" value="Genomic_DNA"/>
</dbReference>
<evidence type="ECO:0000313" key="4">
    <source>
        <dbReference type="Proteomes" id="UP001221838"/>
    </source>
</evidence>
<protein>
    <submittedName>
        <fullName evidence="3">Methionyl-tRNA formyltransferase</fullName>
    </submittedName>
</protein>
<reference evidence="3 4" key="1">
    <citation type="submission" date="2022-11" db="EMBL/GenBank/DDBJ databases">
        <title>Minimal conservation of predation-associated metabolite biosynthetic gene clusters underscores biosynthetic potential of Myxococcota including descriptions for ten novel species: Archangium lansinium sp. nov., Myxococcus landrumus sp. nov., Nannocystis bai.</title>
        <authorList>
            <person name="Ahearne A."/>
            <person name="Stevens C."/>
            <person name="Dowd S."/>
        </authorList>
    </citation>
    <scope>NUCLEOTIDE SEQUENCE [LARGE SCALE GENOMIC DNA]</scope>
    <source>
        <strain evidence="3 4">NCWAL01</strain>
    </source>
</reference>
<organism evidence="3 4">
    <name type="scientific">Stigmatella ashevillensis</name>
    <dbReference type="NCBI Taxonomy" id="2995309"/>
    <lineage>
        <taxon>Bacteria</taxon>
        <taxon>Pseudomonadati</taxon>
        <taxon>Myxococcota</taxon>
        <taxon>Myxococcia</taxon>
        <taxon>Myxococcales</taxon>
        <taxon>Cystobacterineae</taxon>
        <taxon>Archangiaceae</taxon>
        <taxon>Stigmatella</taxon>
    </lineage>
</organism>
<dbReference type="InterPro" id="IPR002376">
    <property type="entry name" value="Formyl_transf_N"/>
</dbReference>
<dbReference type="CDD" id="cd08369">
    <property type="entry name" value="FMT_core"/>
    <property type="match status" value="1"/>
</dbReference>
<dbReference type="InterPro" id="IPR005793">
    <property type="entry name" value="Formyl_trans_C"/>
</dbReference>
<dbReference type="InterPro" id="IPR011034">
    <property type="entry name" value="Formyl_transferase-like_C_sf"/>
</dbReference>
<accession>A0ABT5DAV1</accession>
<sequence length="310" mass="33491">MPLDLMFMGFGELGAAVLEGLAAVHRVGLVLTHRPDFTGLGDNDVLRVAEAEGLPTFLSPRAAEPELIPRVAGLRPDAIVSTNWRTLVPSALLGLPRLGAINIHDALLPKYGGFGAVNWAIRNGEAETGLTVHLMSGEFDTGDIIAQERVPIGVEDTATDVYHRLLIRYPGLVLRGLSLLNEGYRGQPQDLSQSVFYHRIAPRDTRADWNQSSLELYNLIRAQSDPFLNARTDYEGSELLLKRAKLPKRAYCGTPGRLICHAEEGVAVACGGPGKVGACGIILMEVQPPGQSPIAARDFFPKMGGYLGHP</sequence>
<gene>
    <name evidence="3" type="ORF">POL68_17315</name>
</gene>
<dbReference type="InterPro" id="IPR036477">
    <property type="entry name" value="Formyl_transf_N_sf"/>
</dbReference>
<keyword evidence="4" id="KW-1185">Reference proteome</keyword>
<dbReference type="Pfam" id="PF02911">
    <property type="entry name" value="Formyl_trans_C"/>
    <property type="match status" value="1"/>
</dbReference>
<feature type="domain" description="Formyl transferase N-terminal" evidence="1">
    <location>
        <begin position="43"/>
        <end position="165"/>
    </location>
</feature>
<dbReference type="Gene3D" id="3.40.50.12230">
    <property type="match status" value="1"/>
</dbReference>
<dbReference type="PANTHER" id="PTHR11138">
    <property type="entry name" value="METHIONYL-TRNA FORMYLTRANSFERASE"/>
    <property type="match status" value="1"/>
</dbReference>
<dbReference type="Pfam" id="PF00551">
    <property type="entry name" value="Formyl_trans_N"/>
    <property type="match status" value="1"/>
</dbReference>
<name>A0ABT5DAV1_9BACT</name>
<comment type="caution">
    <text evidence="3">The sequence shown here is derived from an EMBL/GenBank/DDBJ whole genome shotgun (WGS) entry which is preliminary data.</text>
</comment>
<proteinExistence type="predicted"/>
<dbReference type="SUPFAM" id="SSF53328">
    <property type="entry name" value="Formyltransferase"/>
    <property type="match status" value="1"/>
</dbReference>
<feature type="domain" description="Formyl transferase C-terminal" evidence="2">
    <location>
        <begin position="199"/>
        <end position="300"/>
    </location>
</feature>
<dbReference type="RefSeq" id="WP_272139495.1">
    <property type="nucleotide sequence ID" value="NZ_JAQNDM010000002.1"/>
</dbReference>
<evidence type="ECO:0000259" key="2">
    <source>
        <dbReference type="Pfam" id="PF02911"/>
    </source>
</evidence>
<evidence type="ECO:0000259" key="1">
    <source>
        <dbReference type="Pfam" id="PF00551"/>
    </source>
</evidence>
<evidence type="ECO:0000313" key="3">
    <source>
        <dbReference type="EMBL" id="MDC0710240.1"/>
    </source>
</evidence>
<dbReference type="SUPFAM" id="SSF50486">
    <property type="entry name" value="FMT C-terminal domain-like"/>
    <property type="match status" value="1"/>
</dbReference>